<evidence type="ECO:0000313" key="3">
    <source>
        <dbReference type="WBParaSite" id="L893_g25234.t1"/>
    </source>
</evidence>
<proteinExistence type="predicted"/>
<organism evidence="2 3">
    <name type="scientific">Steinernema glaseri</name>
    <dbReference type="NCBI Taxonomy" id="37863"/>
    <lineage>
        <taxon>Eukaryota</taxon>
        <taxon>Metazoa</taxon>
        <taxon>Ecdysozoa</taxon>
        <taxon>Nematoda</taxon>
        <taxon>Chromadorea</taxon>
        <taxon>Rhabditida</taxon>
        <taxon>Tylenchina</taxon>
        <taxon>Panagrolaimomorpha</taxon>
        <taxon>Strongyloidoidea</taxon>
        <taxon>Steinernematidae</taxon>
        <taxon>Steinernema</taxon>
    </lineage>
</organism>
<name>A0A1I7ZDD8_9BILA</name>
<dbReference type="WBParaSite" id="L893_g25234.t1">
    <property type="protein sequence ID" value="L893_g25234.t1"/>
    <property type="gene ID" value="L893_g25234"/>
</dbReference>
<feature type="region of interest" description="Disordered" evidence="1">
    <location>
        <begin position="19"/>
        <end position="54"/>
    </location>
</feature>
<protein>
    <submittedName>
        <fullName evidence="3">Uncharacterized protein</fullName>
    </submittedName>
</protein>
<evidence type="ECO:0000313" key="2">
    <source>
        <dbReference type="Proteomes" id="UP000095287"/>
    </source>
</evidence>
<keyword evidence="2" id="KW-1185">Reference proteome</keyword>
<feature type="compositionally biased region" description="Basic residues" evidence="1">
    <location>
        <begin position="31"/>
        <end position="41"/>
    </location>
</feature>
<reference evidence="3" key="1">
    <citation type="submission" date="2016-11" db="UniProtKB">
        <authorList>
            <consortium name="WormBaseParasite"/>
        </authorList>
    </citation>
    <scope>IDENTIFICATION</scope>
</reference>
<dbReference type="AlphaFoldDB" id="A0A1I7ZDD8"/>
<accession>A0A1I7ZDD8</accession>
<evidence type="ECO:0000256" key="1">
    <source>
        <dbReference type="SAM" id="MobiDB-lite"/>
    </source>
</evidence>
<dbReference type="Proteomes" id="UP000095287">
    <property type="component" value="Unplaced"/>
</dbReference>
<sequence>MLLLWDVFTNNAPEAIELTSDPLLPSEGRSSLRRRTSRTGPRRPPSTPASKSPSGLAVGLVTVYLNAPHAKALQLSDAQRLPVHRRSYRMASFPFGDASVPNSPLTLARLTHAESFDSFFCVRSAFHVMNRTRGPPR</sequence>